<dbReference type="PROSITE" id="PS50142">
    <property type="entry name" value="RNASE_3_2"/>
    <property type="match status" value="1"/>
</dbReference>
<dbReference type="Gene3D" id="1.10.1520.10">
    <property type="entry name" value="Ribonuclease III domain"/>
    <property type="match status" value="1"/>
</dbReference>
<reference evidence="3" key="2">
    <citation type="submission" date="2021-08" db="EMBL/GenBank/DDBJ databases">
        <authorList>
            <person name="Eriksson T."/>
        </authorList>
    </citation>
    <scope>NUCLEOTIDE SEQUENCE</scope>
    <source>
        <strain evidence="3">Stoneville</strain>
        <tissue evidence="3">Whole head</tissue>
    </source>
</reference>
<dbReference type="SMART" id="SM00535">
    <property type="entry name" value="RIBOc"/>
    <property type="match status" value="1"/>
</dbReference>
<dbReference type="GO" id="GO:0031054">
    <property type="term" value="P:pre-miRNA processing"/>
    <property type="evidence" value="ECO:0007669"/>
    <property type="project" value="TreeGrafter"/>
</dbReference>
<dbReference type="GO" id="GO:0006309">
    <property type="term" value="P:apoptotic DNA fragmentation"/>
    <property type="evidence" value="ECO:0007669"/>
    <property type="project" value="TreeGrafter"/>
</dbReference>
<sequence length="298" mass="34071">MIHEAITVDEENSYASMCSFLNKQYVSDKSMADSVEALLGAHFQSGGIRGGIKFVEWIGILPASENVQNLIDSSVVDPILDKNATLANVNFHLPQWQEFEKRLGYHFNNRAFLLQALTHSSYSPNRVTQSYERLEFIGDAILDFLITCYIYEHCGVLNPGEVTDLRSALVNNNTFASLVVRCGFHKFLLMINLKLQGHIDKFAEYLATKNHVIDDEVLILLEEKDLNMAEYVDVPKVLGDVFEALAGAVYLDSNKDLKTVWRVFYKIMWKEIDLFSKNVPKNVIRRLYECHTAYPTFR</sequence>
<dbReference type="GO" id="GO:0003723">
    <property type="term" value="F:RNA binding"/>
    <property type="evidence" value="ECO:0007669"/>
    <property type="project" value="TreeGrafter"/>
</dbReference>
<keyword evidence="1" id="KW-0378">Hydrolase</keyword>
<dbReference type="GO" id="GO:0004525">
    <property type="term" value="F:ribonuclease III activity"/>
    <property type="evidence" value="ECO:0007669"/>
    <property type="project" value="InterPro"/>
</dbReference>
<keyword evidence="4" id="KW-1185">Reference proteome</keyword>
<feature type="domain" description="RNase III" evidence="2">
    <location>
        <begin position="96"/>
        <end position="254"/>
    </location>
</feature>
<dbReference type="GO" id="GO:0005634">
    <property type="term" value="C:nucleus"/>
    <property type="evidence" value="ECO:0007669"/>
    <property type="project" value="TreeGrafter"/>
</dbReference>
<dbReference type="InterPro" id="IPR036389">
    <property type="entry name" value="RNase_III_sf"/>
</dbReference>
<dbReference type="Proteomes" id="UP000719412">
    <property type="component" value="Unassembled WGS sequence"/>
</dbReference>
<dbReference type="PANTHER" id="PTHR14950">
    <property type="entry name" value="DICER-RELATED"/>
    <property type="match status" value="1"/>
</dbReference>
<evidence type="ECO:0000313" key="3">
    <source>
        <dbReference type="EMBL" id="KAH0810920.1"/>
    </source>
</evidence>
<dbReference type="PANTHER" id="PTHR14950:SF37">
    <property type="entry name" value="ENDORIBONUCLEASE DICER"/>
    <property type="match status" value="1"/>
</dbReference>
<gene>
    <name evidence="3" type="ORF">GEV33_011875</name>
</gene>
<evidence type="ECO:0000259" key="2">
    <source>
        <dbReference type="PROSITE" id="PS50142"/>
    </source>
</evidence>
<organism evidence="3 4">
    <name type="scientific">Tenebrio molitor</name>
    <name type="common">Yellow mealworm beetle</name>
    <dbReference type="NCBI Taxonomy" id="7067"/>
    <lineage>
        <taxon>Eukaryota</taxon>
        <taxon>Metazoa</taxon>
        <taxon>Ecdysozoa</taxon>
        <taxon>Arthropoda</taxon>
        <taxon>Hexapoda</taxon>
        <taxon>Insecta</taxon>
        <taxon>Pterygota</taxon>
        <taxon>Neoptera</taxon>
        <taxon>Endopterygota</taxon>
        <taxon>Coleoptera</taxon>
        <taxon>Polyphaga</taxon>
        <taxon>Cucujiformia</taxon>
        <taxon>Tenebrionidae</taxon>
        <taxon>Tenebrio</taxon>
    </lineage>
</organism>
<dbReference type="GO" id="GO:0070578">
    <property type="term" value="C:RISC-loading complex"/>
    <property type="evidence" value="ECO:0007669"/>
    <property type="project" value="TreeGrafter"/>
</dbReference>
<dbReference type="FunFam" id="1.10.1520.10:FF:000005">
    <property type="entry name" value="Putative endoribonuclease dicer"/>
    <property type="match status" value="1"/>
</dbReference>
<dbReference type="EMBL" id="JABDTM020027172">
    <property type="protein sequence ID" value="KAH0810920.1"/>
    <property type="molecule type" value="Genomic_DNA"/>
</dbReference>
<dbReference type="InterPro" id="IPR000999">
    <property type="entry name" value="RNase_III_dom"/>
</dbReference>
<dbReference type="GO" id="GO:0004530">
    <property type="term" value="F:deoxyribonuclease I activity"/>
    <property type="evidence" value="ECO:0007669"/>
    <property type="project" value="TreeGrafter"/>
</dbReference>
<proteinExistence type="predicted"/>
<accession>A0A8J6L7P7</accession>
<dbReference type="GO" id="GO:0005737">
    <property type="term" value="C:cytoplasm"/>
    <property type="evidence" value="ECO:0007669"/>
    <property type="project" value="TreeGrafter"/>
</dbReference>
<dbReference type="Pfam" id="PF00636">
    <property type="entry name" value="Ribonuclease_3"/>
    <property type="match status" value="1"/>
</dbReference>
<dbReference type="SUPFAM" id="SSF69065">
    <property type="entry name" value="RNase III domain-like"/>
    <property type="match status" value="2"/>
</dbReference>
<evidence type="ECO:0000256" key="1">
    <source>
        <dbReference type="ARBA" id="ARBA00022801"/>
    </source>
</evidence>
<protein>
    <recommendedName>
        <fullName evidence="2">RNase III domain-containing protein</fullName>
    </recommendedName>
</protein>
<evidence type="ECO:0000313" key="4">
    <source>
        <dbReference type="Proteomes" id="UP000719412"/>
    </source>
</evidence>
<dbReference type="CDD" id="cd00593">
    <property type="entry name" value="RIBOc"/>
    <property type="match status" value="1"/>
</dbReference>
<name>A0A8J6L7P7_TENMO</name>
<dbReference type="AlphaFoldDB" id="A0A8J6L7P7"/>
<dbReference type="GO" id="GO:0030422">
    <property type="term" value="P:siRNA processing"/>
    <property type="evidence" value="ECO:0007669"/>
    <property type="project" value="TreeGrafter"/>
</dbReference>
<comment type="caution">
    <text evidence="3">The sequence shown here is derived from an EMBL/GenBank/DDBJ whole genome shotgun (WGS) entry which is preliminary data.</text>
</comment>
<reference evidence="3" key="1">
    <citation type="journal article" date="2020" name="J Insects Food Feed">
        <title>The yellow mealworm (Tenebrio molitor) genome: a resource for the emerging insects as food and feed industry.</title>
        <authorList>
            <person name="Eriksson T."/>
            <person name="Andere A."/>
            <person name="Kelstrup H."/>
            <person name="Emery V."/>
            <person name="Picard C."/>
        </authorList>
    </citation>
    <scope>NUCLEOTIDE SEQUENCE</scope>
    <source>
        <strain evidence="3">Stoneville</strain>
        <tissue evidence="3">Whole head</tissue>
    </source>
</reference>